<evidence type="ECO:0000313" key="4">
    <source>
        <dbReference type="Proteomes" id="UP001378960"/>
    </source>
</evidence>
<keyword evidence="1" id="KW-0999">Mitochondrion inner membrane</keyword>
<comment type="subunit">
    <text evidence="1">Component of the mitochondrial contact site and cristae organizing system (MICOS) complex.</text>
</comment>
<dbReference type="GO" id="GO:0044284">
    <property type="term" value="C:mitochondrial crista junction"/>
    <property type="evidence" value="ECO:0007669"/>
    <property type="project" value="TreeGrafter"/>
</dbReference>
<evidence type="ECO:0000256" key="2">
    <source>
        <dbReference type="SAM" id="MobiDB-lite"/>
    </source>
</evidence>
<dbReference type="GO" id="GO:0061617">
    <property type="term" value="C:MICOS complex"/>
    <property type="evidence" value="ECO:0007669"/>
    <property type="project" value="UniProtKB-UniRule"/>
</dbReference>
<comment type="caution">
    <text evidence="3">The sequence shown here is derived from an EMBL/GenBank/DDBJ whole genome shotgun (WGS) entry which is preliminary data.</text>
</comment>
<dbReference type="PANTHER" id="PTHR28268">
    <property type="entry name" value="MICOS SUBUNIT MIC26"/>
    <property type="match status" value="1"/>
</dbReference>
<evidence type="ECO:0000313" key="3">
    <source>
        <dbReference type="EMBL" id="GMM44897.1"/>
    </source>
</evidence>
<dbReference type="Proteomes" id="UP001378960">
    <property type="component" value="Unassembled WGS sequence"/>
</dbReference>
<dbReference type="AlphaFoldDB" id="A0AAV5R0V2"/>
<evidence type="ECO:0000256" key="1">
    <source>
        <dbReference type="RuleBase" id="RU363021"/>
    </source>
</evidence>
<dbReference type="InterPro" id="IPR019166">
    <property type="entry name" value="MIC26/MIC27"/>
</dbReference>
<keyword evidence="1" id="KW-0496">Mitochondrion</keyword>
<dbReference type="GO" id="GO:0042407">
    <property type="term" value="P:cristae formation"/>
    <property type="evidence" value="ECO:0007669"/>
    <property type="project" value="InterPro"/>
</dbReference>
<name>A0AAV5R0V2_PICKL</name>
<dbReference type="Pfam" id="PF09769">
    <property type="entry name" value="ApoO"/>
    <property type="match status" value="1"/>
</dbReference>
<organism evidence="3 4">
    <name type="scientific">Pichia kluyveri</name>
    <name type="common">Yeast</name>
    <dbReference type="NCBI Taxonomy" id="36015"/>
    <lineage>
        <taxon>Eukaryota</taxon>
        <taxon>Fungi</taxon>
        <taxon>Dikarya</taxon>
        <taxon>Ascomycota</taxon>
        <taxon>Saccharomycotina</taxon>
        <taxon>Pichiomycetes</taxon>
        <taxon>Pichiales</taxon>
        <taxon>Pichiaceae</taxon>
        <taxon>Pichia</taxon>
    </lineage>
</organism>
<comment type="subcellular location">
    <subcellularLocation>
        <location evidence="1">Mitochondrion inner membrane</location>
    </subcellularLocation>
</comment>
<dbReference type="PANTHER" id="PTHR28268:SF1">
    <property type="entry name" value="MICOS SUBUNIT MIC26"/>
    <property type="match status" value="1"/>
</dbReference>
<gene>
    <name evidence="3" type="ORF">DAPK24_014720</name>
</gene>
<comment type="function">
    <text evidence="1">Component of the MICOS complex, a large protein complex of the mitochondrial inner membrane that plays crucial roles in the maintenance of crista junctions, inner membrane architecture, and formation of contact sites to the outer membrane.</text>
</comment>
<dbReference type="EMBL" id="BTGB01000001">
    <property type="protein sequence ID" value="GMM44897.1"/>
    <property type="molecule type" value="Genomic_DNA"/>
</dbReference>
<accession>A0AAV5R0V2</accession>
<proteinExistence type="predicted"/>
<feature type="region of interest" description="Disordered" evidence="2">
    <location>
        <begin position="1"/>
        <end position="25"/>
    </location>
</feature>
<keyword evidence="4" id="KW-1185">Reference proteome</keyword>
<dbReference type="InterPro" id="IPR033181">
    <property type="entry name" value="Mic26_fungi"/>
</dbReference>
<keyword evidence="1" id="KW-0472">Membrane</keyword>
<sequence length="218" mass="24149">MGRSFYSDEEATYNTPGLPTVPSLEHPISTPNTEATSTINRFGNIITTSPGLQNFVSKIRTTTIEYTETFLEKYDYITSTAVSHSAMTADRIASFKDENEVFLPNACLVLTAALTGSIAARNHNFLLRATVPILLAGTALNYTMPKTYDNVSEGFGKVGASIERRYFPDFKNVRESVVNNTQQTTENVKKIEKEAWNGLVNLVGSTRESLVETFNKKN</sequence>
<protein>
    <recommendedName>
        <fullName evidence="1">MICOS complex subunit</fullName>
    </recommendedName>
</protein>
<reference evidence="3 4" key="1">
    <citation type="journal article" date="2023" name="Elife">
        <title>Identification of key yeast species and microbe-microbe interactions impacting larval growth of Drosophila in the wild.</title>
        <authorList>
            <person name="Mure A."/>
            <person name="Sugiura Y."/>
            <person name="Maeda R."/>
            <person name="Honda K."/>
            <person name="Sakurai N."/>
            <person name="Takahashi Y."/>
            <person name="Watada M."/>
            <person name="Katoh T."/>
            <person name="Gotoh A."/>
            <person name="Gotoh Y."/>
            <person name="Taniguchi I."/>
            <person name="Nakamura K."/>
            <person name="Hayashi T."/>
            <person name="Katayama T."/>
            <person name="Uemura T."/>
            <person name="Hattori Y."/>
        </authorList>
    </citation>
    <scope>NUCLEOTIDE SEQUENCE [LARGE SCALE GENOMIC DNA]</scope>
    <source>
        <strain evidence="3 4">PK-24</strain>
    </source>
</reference>